<organism evidence="1 2">
    <name type="scientific">Candidatus Odyssella acanthamoebae</name>
    <dbReference type="NCBI Taxonomy" id="91604"/>
    <lineage>
        <taxon>Bacteria</taxon>
        <taxon>Pseudomonadati</taxon>
        <taxon>Pseudomonadota</taxon>
        <taxon>Alphaproteobacteria</taxon>
        <taxon>Holosporales</taxon>
        <taxon>Candidatus Paracaedibacteraceae</taxon>
        <taxon>Candidatus Odyssella</taxon>
    </lineage>
</organism>
<keyword evidence="2" id="KW-1185">Reference proteome</keyword>
<dbReference type="HOGENOM" id="CLU_2750273_0_0_5"/>
<dbReference type="EMBL" id="CP008941">
    <property type="protein sequence ID" value="AIK96229.1"/>
    <property type="molecule type" value="Genomic_DNA"/>
</dbReference>
<sequence>MARALNPAFTCFAALSDPLLIQDRRFIQQHGWWYFLKVKSTTALIGDFVSHGLVCGKGQKLGFGCRFAYF</sequence>
<evidence type="ECO:0000313" key="1">
    <source>
        <dbReference type="EMBL" id="AIK96229.1"/>
    </source>
</evidence>
<dbReference type="Proteomes" id="UP000028926">
    <property type="component" value="Chromosome"/>
</dbReference>
<dbReference type="AlphaFoldDB" id="A0A077AW06"/>
<dbReference type="KEGG" id="paca:ID47_04940"/>
<evidence type="ECO:0000313" key="2">
    <source>
        <dbReference type="Proteomes" id="UP000028926"/>
    </source>
</evidence>
<gene>
    <name evidence="1" type="ORF">ID47_04940</name>
</gene>
<protein>
    <submittedName>
        <fullName evidence="1">Uncharacterized protein</fullName>
    </submittedName>
</protein>
<name>A0A077AW06_9PROT</name>
<proteinExistence type="predicted"/>
<accession>A0A077AW06</accession>
<reference evidence="1 2" key="1">
    <citation type="submission" date="2014-07" db="EMBL/GenBank/DDBJ databases">
        <title>Comparative genomic insights into amoeba endosymbionts belonging to the families of Holosporaceae and Candidatus Midichloriaceae within Rickettsiales.</title>
        <authorList>
            <person name="Wang Z."/>
            <person name="Wu M."/>
        </authorList>
    </citation>
    <scope>NUCLEOTIDE SEQUENCE [LARGE SCALE GENOMIC DNA]</scope>
    <source>
        <strain evidence="1">PRA3</strain>
    </source>
</reference>